<reference evidence="2 3" key="1">
    <citation type="submission" date="2018-02" db="EMBL/GenBank/DDBJ databases">
        <title>The genomes of Aspergillus section Nigri reveals drivers in fungal speciation.</title>
        <authorList>
            <consortium name="DOE Joint Genome Institute"/>
            <person name="Vesth T.C."/>
            <person name="Nybo J."/>
            <person name="Theobald S."/>
            <person name="Brandl J."/>
            <person name="Frisvad J.C."/>
            <person name="Nielsen K.F."/>
            <person name="Lyhne E.K."/>
            <person name="Kogle M.E."/>
            <person name="Kuo A."/>
            <person name="Riley R."/>
            <person name="Clum A."/>
            <person name="Nolan M."/>
            <person name="Lipzen A."/>
            <person name="Salamov A."/>
            <person name="Henrissat B."/>
            <person name="Wiebenga A."/>
            <person name="De vries R.P."/>
            <person name="Grigoriev I.V."/>
            <person name="Mortensen U.H."/>
            <person name="Andersen M.R."/>
            <person name="Baker S.E."/>
        </authorList>
    </citation>
    <scope>NUCLEOTIDE SEQUENCE [LARGE SCALE GENOMIC DNA]</scope>
    <source>
        <strain evidence="2 3">CBS 112811</strain>
    </source>
</reference>
<keyword evidence="1" id="KW-0472">Membrane</keyword>
<dbReference type="EMBL" id="KZ825054">
    <property type="protein sequence ID" value="RAH62570.1"/>
    <property type="molecule type" value="Genomic_DNA"/>
</dbReference>
<proteinExistence type="predicted"/>
<name>A0A8G1VS44_9EURO</name>
<sequence>MLTAIQDMYYSPPLLDNDMCYVALLSQCILAVGKVFLSSSHWALLGRHHDFGFLFLCCHDLFIFSTSLMAPYLLSIAS</sequence>
<feature type="transmembrane region" description="Helical" evidence="1">
    <location>
        <begin position="21"/>
        <end position="45"/>
    </location>
</feature>
<dbReference type="Proteomes" id="UP000249526">
    <property type="component" value="Unassembled WGS sequence"/>
</dbReference>
<evidence type="ECO:0000313" key="2">
    <source>
        <dbReference type="EMBL" id="RAH62570.1"/>
    </source>
</evidence>
<keyword evidence="3" id="KW-1185">Reference proteome</keyword>
<accession>A0A8G1VS44</accession>
<evidence type="ECO:0000256" key="1">
    <source>
        <dbReference type="SAM" id="Phobius"/>
    </source>
</evidence>
<evidence type="ECO:0000313" key="3">
    <source>
        <dbReference type="Proteomes" id="UP000249526"/>
    </source>
</evidence>
<organism evidence="2 3">
    <name type="scientific">Aspergillus piperis CBS 112811</name>
    <dbReference type="NCBI Taxonomy" id="1448313"/>
    <lineage>
        <taxon>Eukaryota</taxon>
        <taxon>Fungi</taxon>
        <taxon>Dikarya</taxon>
        <taxon>Ascomycota</taxon>
        <taxon>Pezizomycotina</taxon>
        <taxon>Eurotiomycetes</taxon>
        <taxon>Eurotiomycetidae</taxon>
        <taxon>Eurotiales</taxon>
        <taxon>Aspergillaceae</taxon>
        <taxon>Aspergillus</taxon>
        <taxon>Aspergillus subgen. Circumdati</taxon>
    </lineage>
</organism>
<protein>
    <submittedName>
        <fullName evidence="2">Uncharacterized protein</fullName>
    </submittedName>
</protein>
<dbReference type="AlphaFoldDB" id="A0A8G1VS44"/>
<dbReference type="RefSeq" id="XP_025520492.1">
    <property type="nucleotide sequence ID" value="XM_025655166.1"/>
</dbReference>
<feature type="transmembrane region" description="Helical" evidence="1">
    <location>
        <begin position="51"/>
        <end position="74"/>
    </location>
</feature>
<gene>
    <name evidence="2" type="ORF">BO85DRAFT_2785</name>
</gene>
<dbReference type="GeneID" id="37158568"/>
<keyword evidence="1" id="KW-1133">Transmembrane helix</keyword>
<keyword evidence="1" id="KW-0812">Transmembrane</keyword>